<dbReference type="Gene3D" id="1.20.1600.10">
    <property type="entry name" value="Outer membrane efflux proteins (OEP)"/>
    <property type="match status" value="1"/>
</dbReference>
<feature type="coiled-coil region" evidence="1">
    <location>
        <begin position="183"/>
        <end position="210"/>
    </location>
</feature>
<evidence type="ECO:0000313" key="3">
    <source>
        <dbReference type="EMBL" id="QEQ96541.1"/>
    </source>
</evidence>
<dbReference type="InterPro" id="IPR010131">
    <property type="entry name" value="MdtP/NodT-like"/>
</dbReference>
<dbReference type="AlphaFoldDB" id="A0A5P1RBA7"/>
<evidence type="ECO:0000256" key="1">
    <source>
        <dbReference type="SAM" id="Coils"/>
    </source>
</evidence>
<dbReference type="PANTHER" id="PTHR30203">
    <property type="entry name" value="OUTER MEMBRANE CATION EFFLUX PROTEIN"/>
    <property type="match status" value="1"/>
</dbReference>
<dbReference type="GO" id="GO:0015562">
    <property type="term" value="F:efflux transmembrane transporter activity"/>
    <property type="evidence" value="ECO:0007669"/>
    <property type="project" value="InterPro"/>
</dbReference>
<dbReference type="OrthoDB" id="5607838at2"/>
<evidence type="ECO:0000313" key="4">
    <source>
        <dbReference type="Proteomes" id="UP000324760"/>
    </source>
</evidence>
<sequence>MRLTYKHSLALLMMGVSSLAVADQHLRSTITLPEVVELAIKQDPWFEGNLLSQSALQAKGMAASQLPDPKLSLALANMPTDSFDFNQEAMTQLVLGVSQKIPRGDTLQLSGRNYLLQGEQLPLQRAVRAAQVKLTITQLWLDAANAKETTQLLEKNRRLFQQLADISLANYTSGLSSSRQQQLIRTELEQEQLEDRLYRLQQKEQAAEQQLQTWLLSDRVANEYQFDFKGSDTKVSYPFPERFLRLTNAKDSELMRALRQHPTFKLLEKKYEVRSNGVQLAEQAYKPEWMLNASYGHRGEDGFGRERSDLVTFGVSVDMPIFSQVRQDQNVKAAIAEREMVKTEQLVMLREMLSAFNTAKVQALRLEQRQQHYQSVLIPKLHAQSHAAESAYQNDTGDFSEVVRSQLAELNAKVELINITTDMQKQLAQMDYLLSGSAPSLLEIAGGDHE</sequence>
<organism evidence="3 4">
    <name type="scientific">Neptunomonas concharum</name>
    <dbReference type="NCBI Taxonomy" id="1031538"/>
    <lineage>
        <taxon>Bacteria</taxon>
        <taxon>Pseudomonadati</taxon>
        <taxon>Pseudomonadota</taxon>
        <taxon>Gammaproteobacteria</taxon>
        <taxon>Oceanospirillales</taxon>
        <taxon>Oceanospirillaceae</taxon>
        <taxon>Neptunomonas</taxon>
    </lineage>
</organism>
<keyword evidence="1" id="KW-0175">Coiled coil</keyword>
<name>A0A5P1RBA7_9GAMM</name>
<dbReference type="Proteomes" id="UP000324760">
    <property type="component" value="Chromosome"/>
</dbReference>
<dbReference type="SUPFAM" id="SSF56954">
    <property type="entry name" value="Outer membrane efflux proteins (OEP)"/>
    <property type="match status" value="1"/>
</dbReference>
<dbReference type="KEGG" id="ncu:F0U83_07370"/>
<feature type="signal peptide" evidence="2">
    <location>
        <begin position="1"/>
        <end position="22"/>
    </location>
</feature>
<gene>
    <name evidence="3" type="ORF">F0U83_07370</name>
</gene>
<accession>A0A5P1RBA7</accession>
<reference evidence="3 4" key="1">
    <citation type="journal article" date="2019" name="Biochem. Eng. J.">
        <title>Metabolic engineering of the marine bacteria Neptunomonas concharum for the production of acetoin and meso-2,3-butanediol from acetate.</title>
        <authorList>
            <person name="Li W."/>
            <person name="Pu N."/>
            <person name="Liu C.-X."/>
            <person name="Yuan Q.-P."/>
            <person name="Li Z.-J."/>
        </authorList>
    </citation>
    <scope>NUCLEOTIDE SEQUENCE [LARGE SCALE GENOMIC DNA]</scope>
    <source>
        <strain evidence="3 4">JCM17730</strain>
    </source>
</reference>
<feature type="chain" id="PRO_5024882581" evidence="2">
    <location>
        <begin position="23"/>
        <end position="450"/>
    </location>
</feature>
<protein>
    <submittedName>
        <fullName evidence="3">TolC family protein</fullName>
    </submittedName>
</protein>
<dbReference type="EMBL" id="CP043869">
    <property type="protein sequence ID" value="QEQ96541.1"/>
    <property type="molecule type" value="Genomic_DNA"/>
</dbReference>
<keyword evidence="4" id="KW-1185">Reference proteome</keyword>
<proteinExistence type="predicted"/>
<keyword evidence="2" id="KW-0732">Signal</keyword>
<evidence type="ECO:0000256" key="2">
    <source>
        <dbReference type="SAM" id="SignalP"/>
    </source>
</evidence>
<dbReference type="RefSeq" id="WP_138988339.1">
    <property type="nucleotide sequence ID" value="NZ_CP043869.1"/>
</dbReference>